<gene>
    <name evidence="1" type="ORF">ACFFUQ_13965</name>
</gene>
<keyword evidence="2" id="KW-1185">Reference proteome</keyword>
<dbReference type="EMBL" id="JBHMEX010000043">
    <property type="protein sequence ID" value="MFB9065126.1"/>
    <property type="molecule type" value="Genomic_DNA"/>
</dbReference>
<dbReference type="RefSeq" id="WP_290261118.1">
    <property type="nucleotide sequence ID" value="NZ_JAUFQQ010000003.1"/>
</dbReference>
<evidence type="ECO:0000313" key="1">
    <source>
        <dbReference type="EMBL" id="MFB9065126.1"/>
    </source>
</evidence>
<accession>A0ABV5FNK9</accession>
<protein>
    <submittedName>
        <fullName evidence="1">DUF2147 domain-containing protein</fullName>
    </submittedName>
</protein>
<name>A0ABV5FNK9_9FLAO</name>
<sequence>MQQSVNFSVIFLTAFLFFICSAYGQTNEDKFTGKWLSKDKMIVEVYKAGKGFNIKQLESPKPKEKKNNGKVVAKNILETSKGEYKGTSIDLTDDKEYQSIWIISDEGKSLTFKLKWGFIWHSESWTKF</sequence>
<reference evidence="1 2" key="1">
    <citation type="submission" date="2024-09" db="EMBL/GenBank/DDBJ databases">
        <authorList>
            <person name="Sun Q."/>
            <person name="Mori K."/>
        </authorList>
    </citation>
    <scope>NUCLEOTIDE SEQUENCE [LARGE SCALE GENOMIC DNA]</scope>
    <source>
        <strain evidence="1 2">CECT 7908</strain>
    </source>
</reference>
<dbReference type="Proteomes" id="UP001589589">
    <property type="component" value="Unassembled WGS sequence"/>
</dbReference>
<comment type="caution">
    <text evidence="1">The sequence shown here is derived from an EMBL/GenBank/DDBJ whole genome shotgun (WGS) entry which is preliminary data.</text>
</comment>
<proteinExistence type="predicted"/>
<organism evidence="1 2">
    <name type="scientific">Flavobacterium branchiarum</name>
    <dbReference type="NCBI Taxonomy" id="1114870"/>
    <lineage>
        <taxon>Bacteria</taxon>
        <taxon>Pseudomonadati</taxon>
        <taxon>Bacteroidota</taxon>
        <taxon>Flavobacteriia</taxon>
        <taxon>Flavobacteriales</taxon>
        <taxon>Flavobacteriaceae</taxon>
        <taxon>Flavobacterium</taxon>
    </lineage>
</organism>
<evidence type="ECO:0000313" key="2">
    <source>
        <dbReference type="Proteomes" id="UP001589589"/>
    </source>
</evidence>